<dbReference type="OrthoDB" id="7865167at2759"/>
<reference evidence="2" key="1">
    <citation type="submission" date="2025-08" db="UniProtKB">
        <authorList>
            <consortium name="RefSeq"/>
        </authorList>
    </citation>
    <scope>IDENTIFICATION</scope>
    <source>
        <strain evidence="2">14028-0561.14</strain>
        <tissue evidence="2">Whole fly</tissue>
    </source>
</reference>
<organism evidence="1 2">
    <name type="scientific">Drosophila kikkawai</name>
    <name type="common">Fruit fly</name>
    <dbReference type="NCBI Taxonomy" id="30033"/>
    <lineage>
        <taxon>Eukaryota</taxon>
        <taxon>Metazoa</taxon>
        <taxon>Ecdysozoa</taxon>
        <taxon>Arthropoda</taxon>
        <taxon>Hexapoda</taxon>
        <taxon>Insecta</taxon>
        <taxon>Pterygota</taxon>
        <taxon>Neoptera</taxon>
        <taxon>Endopterygota</taxon>
        <taxon>Diptera</taxon>
        <taxon>Brachycera</taxon>
        <taxon>Muscomorpha</taxon>
        <taxon>Ephydroidea</taxon>
        <taxon>Drosophilidae</taxon>
        <taxon>Drosophila</taxon>
        <taxon>Sophophora</taxon>
    </lineage>
</organism>
<dbReference type="AlphaFoldDB" id="A0A6P4IRJ9"/>
<name>A0A6P4IRJ9_DROKI</name>
<dbReference type="GeneID" id="108080777"/>
<protein>
    <submittedName>
        <fullName evidence="2">Uncharacterized protein</fullName>
    </submittedName>
</protein>
<keyword evidence="1" id="KW-1185">Reference proteome</keyword>
<dbReference type="Proteomes" id="UP001652661">
    <property type="component" value="Chromosome 3R"/>
</dbReference>
<evidence type="ECO:0000313" key="1">
    <source>
        <dbReference type="Proteomes" id="UP001652661"/>
    </source>
</evidence>
<accession>A0A6P4IRJ9</accession>
<proteinExistence type="predicted"/>
<gene>
    <name evidence="2" type="primary">LOC108080777</name>
</gene>
<sequence>MKAHSTAVAIRDIELDLDNESENGAEDVNSQVGQRNKVWEKLRCLQTDHVWIREELMHLHRRMVTQWLAVQRRAYQSMVQMEQLLCRLQVKYGRDWGQ</sequence>
<dbReference type="OMA" id="HVWIRQQ"/>
<dbReference type="RefSeq" id="XP_017031130.1">
    <property type="nucleotide sequence ID" value="XM_017175641.3"/>
</dbReference>
<evidence type="ECO:0000313" key="2">
    <source>
        <dbReference type="RefSeq" id="XP_017031130.1"/>
    </source>
</evidence>